<organism evidence="1">
    <name type="scientific">Sheuella amnicola</name>
    <dbReference type="NCBI Taxonomy" id="2707330"/>
    <lineage>
        <taxon>Bacteria</taxon>
        <taxon>Pseudomonadati</taxon>
        <taxon>Pseudomonadota</taxon>
        <taxon>Betaproteobacteria</taxon>
        <taxon>Burkholderiales</taxon>
        <taxon>Alcaligenaceae</taxon>
        <taxon>Sheuella</taxon>
    </lineage>
</organism>
<comment type="caution">
    <text evidence="1">The sequence shown here is derived from an EMBL/GenBank/DDBJ whole genome shotgun (WGS) entry which is preliminary data.</text>
</comment>
<name>A0A6B2QYM2_9BURK</name>
<evidence type="ECO:0000313" key="1">
    <source>
        <dbReference type="EMBL" id="NDY82798.1"/>
    </source>
</evidence>
<protein>
    <submittedName>
        <fullName evidence="1">Uncharacterized protein</fullName>
    </submittedName>
</protein>
<reference evidence="1" key="1">
    <citation type="submission" date="2020-02" db="EMBL/GenBank/DDBJ databases">
        <authorList>
            <person name="Chen W.-M."/>
        </authorList>
    </citation>
    <scope>NUCLEOTIDE SEQUENCE</scope>
    <source>
        <strain evidence="1">NBD-18</strain>
    </source>
</reference>
<proteinExistence type="predicted"/>
<gene>
    <name evidence="1" type="ORF">G3I67_06090</name>
</gene>
<dbReference type="EMBL" id="JAAGRN010000003">
    <property type="protein sequence ID" value="NDY82798.1"/>
    <property type="molecule type" value="Genomic_DNA"/>
</dbReference>
<sequence>MKLQAEKEFECLQDSLDLLVLNRRSPLDDLLHLAISIQADIGLLQSPRKTSESLGKFLLLLHDYHRRSIRLQF</sequence>
<dbReference type="RefSeq" id="WP_163652142.1">
    <property type="nucleotide sequence ID" value="NZ_JAAGRN010000003.1"/>
</dbReference>
<accession>A0A6B2QYM2</accession>
<dbReference type="AlphaFoldDB" id="A0A6B2QYM2"/>